<dbReference type="InterPro" id="IPR058840">
    <property type="entry name" value="AAA_SelU"/>
</dbReference>
<dbReference type="EMBL" id="JAPNOA010000058">
    <property type="protein sequence ID" value="MCY0967105.1"/>
    <property type="molecule type" value="Genomic_DNA"/>
</dbReference>
<dbReference type="Pfam" id="PF26341">
    <property type="entry name" value="AAA_SelU"/>
    <property type="match status" value="1"/>
</dbReference>
<dbReference type="InterPro" id="IPR017582">
    <property type="entry name" value="SelU"/>
</dbReference>
<evidence type="ECO:0000313" key="4">
    <source>
        <dbReference type="EMBL" id="MCY0967105.1"/>
    </source>
</evidence>
<sequence length="372" mass="42321">MKRPDCNDFLNLFLSDAPMIDTRAPVEFAKGAFPTSLSLPLMTDSERERVGTCYKQKGQDEAIKLGHQLVNGEIKEQRVKAWVDFANANPNGYLYCWRGGLRSQICQQWMAEAGCEYPRIKGGYKAMRTYLLDHFERQVASQPLLILAGKTGCNKTGLLQQVSNSVDLEGLAHHRGSAFGKRPAGQPSQLDFENALAIAMLKFQYSKAGRAGLSLVLEDESQLIGRCSLPHILRAAMNRSPLVVLESTLEERVEHSFRNYILNKLEEWQQQPGLEDPFAAFANDLRDSLQRVHKRLGGVRFQEVSRMMESALNAHRQGDSHQHRIWIEALLHDYYDPMYEYQLSKHSHRICFRGNREEVQARLQSGKQPSFA</sequence>
<comment type="catalytic activity">
    <reaction evidence="2">
        <text>5-methylaminomethyl-S-(2E)-geranyl-thiouridine(34) in tRNA + selenophosphate + H(+) = 5-methylaminomethyl-2-(Se-phospho)selenouridine(34) in tRNA + (2E)-thiogeraniol</text>
        <dbReference type="Rhea" id="RHEA:60172"/>
        <dbReference type="Rhea" id="RHEA-COMP:14654"/>
        <dbReference type="Rhea" id="RHEA-COMP:15523"/>
        <dbReference type="ChEBI" id="CHEBI:15378"/>
        <dbReference type="ChEBI" id="CHEBI:16144"/>
        <dbReference type="ChEBI" id="CHEBI:140632"/>
        <dbReference type="ChEBI" id="CHEBI:143702"/>
        <dbReference type="ChEBI" id="CHEBI:143703"/>
    </reaction>
</comment>
<dbReference type="NCBIfam" id="NF008751">
    <property type="entry name" value="PRK11784.1-3"/>
    <property type="match status" value="1"/>
</dbReference>
<feature type="domain" description="Rhodanese" evidence="3">
    <location>
        <begin position="13"/>
        <end position="136"/>
    </location>
</feature>
<reference evidence="4" key="1">
    <citation type="submission" date="2022-11" db="EMBL/GenBank/DDBJ databases">
        <title>Parathalassolutuus dongxingensis gen. nov., sp. nov., a novel member of family Oceanospirillaceae isolated from a coastal shrimp pond in Guangxi, China.</title>
        <authorList>
            <person name="Chen H."/>
        </authorList>
    </citation>
    <scope>NUCLEOTIDE SEQUENCE</scope>
    <source>
        <strain evidence="4">G-43</strain>
    </source>
</reference>
<dbReference type="NCBIfam" id="NF008750">
    <property type="entry name" value="PRK11784.1-2"/>
    <property type="match status" value="1"/>
</dbReference>
<comment type="subunit">
    <text evidence="2">Monomer.</text>
</comment>
<keyword evidence="5" id="KW-1185">Reference proteome</keyword>
<dbReference type="InterPro" id="IPR036873">
    <property type="entry name" value="Rhodanese-like_dom_sf"/>
</dbReference>
<evidence type="ECO:0000313" key="5">
    <source>
        <dbReference type="Proteomes" id="UP001150830"/>
    </source>
</evidence>
<accession>A0A9X3EI18</accession>
<dbReference type="Gene3D" id="3.40.250.10">
    <property type="entry name" value="Rhodanese-like domain"/>
    <property type="match status" value="1"/>
</dbReference>
<dbReference type="GO" id="GO:0002098">
    <property type="term" value="P:tRNA wobble uridine modification"/>
    <property type="evidence" value="ECO:0007669"/>
    <property type="project" value="UniProtKB-UniRule"/>
</dbReference>
<evidence type="ECO:0000256" key="2">
    <source>
        <dbReference type="HAMAP-Rule" id="MF_01622"/>
    </source>
</evidence>
<dbReference type="PROSITE" id="PS50206">
    <property type="entry name" value="RHODANESE_3"/>
    <property type="match status" value="1"/>
</dbReference>
<dbReference type="GO" id="GO:0043828">
    <property type="term" value="F:tRNA 2-selenouridine synthase activity"/>
    <property type="evidence" value="ECO:0007669"/>
    <property type="project" value="UniProtKB-EC"/>
</dbReference>
<comment type="catalytic activity">
    <reaction evidence="2">
        <text>5-methylaminomethyl-2-thiouridine(34) in tRNA + (2E)-geranyl diphosphate = 5-methylaminomethyl-S-(2E)-geranyl-thiouridine(34) in tRNA + diphosphate</text>
        <dbReference type="Rhea" id="RHEA:14085"/>
        <dbReference type="Rhea" id="RHEA-COMP:10195"/>
        <dbReference type="Rhea" id="RHEA-COMP:14654"/>
        <dbReference type="ChEBI" id="CHEBI:33019"/>
        <dbReference type="ChEBI" id="CHEBI:58057"/>
        <dbReference type="ChEBI" id="CHEBI:74455"/>
        <dbReference type="ChEBI" id="CHEBI:140632"/>
    </reaction>
</comment>
<comment type="function">
    <text evidence="2">Involved in the post-transcriptional modification of the uridine at the wobble position (U34) of tRNA(Lys), tRNA(Glu) and tRNA(Gln). Catalyzes the conversion of 2-thiouridine (S2U-RNA) to 2-selenouridine (Se2U-RNA). Acts in a two-step process involving geranylation of 2-thiouridine (S2U) to S-geranyl-2-thiouridine (geS2U) and subsequent selenation of the latter derivative to 2-selenouridine (Se2U) in the tRNA chain.</text>
</comment>
<organism evidence="4 5">
    <name type="scientific">Parathalassolituus penaei</name>
    <dbReference type="NCBI Taxonomy" id="2997323"/>
    <lineage>
        <taxon>Bacteria</taxon>
        <taxon>Pseudomonadati</taxon>
        <taxon>Pseudomonadota</taxon>
        <taxon>Gammaproteobacteria</taxon>
        <taxon>Oceanospirillales</taxon>
        <taxon>Oceanospirillaceae</taxon>
        <taxon>Parathalassolituus</taxon>
    </lineage>
</organism>
<feature type="active site" description="S-selanylcysteine intermediate" evidence="2">
    <location>
        <position position="96"/>
    </location>
</feature>
<dbReference type="PANTHER" id="PTHR30401:SF0">
    <property type="entry name" value="TRNA 2-SELENOURIDINE SYNTHASE"/>
    <property type="match status" value="1"/>
</dbReference>
<dbReference type="RefSeq" id="WP_283175310.1">
    <property type="nucleotide sequence ID" value="NZ_JAPNOA010000058.1"/>
</dbReference>
<proteinExistence type="inferred from homology"/>
<keyword evidence="2 4" id="KW-0808">Transferase</keyword>
<comment type="catalytic activity">
    <reaction evidence="2">
        <text>5-methylaminomethyl-2-(Se-phospho)selenouridine(34) in tRNA + H2O = 5-methylaminomethyl-2-selenouridine(34) in tRNA + phosphate</text>
        <dbReference type="Rhea" id="RHEA:60176"/>
        <dbReference type="Rhea" id="RHEA-COMP:10196"/>
        <dbReference type="Rhea" id="RHEA-COMP:15523"/>
        <dbReference type="ChEBI" id="CHEBI:15377"/>
        <dbReference type="ChEBI" id="CHEBI:43474"/>
        <dbReference type="ChEBI" id="CHEBI:82743"/>
        <dbReference type="ChEBI" id="CHEBI:143702"/>
    </reaction>
</comment>
<dbReference type="SMART" id="SM00450">
    <property type="entry name" value="RHOD"/>
    <property type="match status" value="1"/>
</dbReference>
<comment type="catalytic activity">
    <reaction evidence="2">
        <text>5-methylaminomethyl-2-thiouridine(34) in tRNA + selenophosphate + (2E)-geranyl diphosphate + H2O + H(+) = 5-methylaminomethyl-2-selenouridine(34) in tRNA + (2E)-thiogeraniol + phosphate + diphosphate</text>
        <dbReference type="Rhea" id="RHEA:42716"/>
        <dbReference type="Rhea" id="RHEA-COMP:10195"/>
        <dbReference type="Rhea" id="RHEA-COMP:10196"/>
        <dbReference type="ChEBI" id="CHEBI:15377"/>
        <dbReference type="ChEBI" id="CHEBI:15378"/>
        <dbReference type="ChEBI" id="CHEBI:16144"/>
        <dbReference type="ChEBI" id="CHEBI:33019"/>
        <dbReference type="ChEBI" id="CHEBI:43474"/>
        <dbReference type="ChEBI" id="CHEBI:58057"/>
        <dbReference type="ChEBI" id="CHEBI:74455"/>
        <dbReference type="ChEBI" id="CHEBI:82743"/>
        <dbReference type="ChEBI" id="CHEBI:143703"/>
        <dbReference type="EC" id="2.9.1.3"/>
    </reaction>
</comment>
<comment type="caution">
    <text evidence="4">The sequence shown here is derived from an EMBL/GenBank/DDBJ whole genome shotgun (WGS) entry which is preliminary data.</text>
</comment>
<evidence type="ECO:0000256" key="1">
    <source>
        <dbReference type="ARBA" id="ARBA00023266"/>
    </source>
</evidence>
<gene>
    <name evidence="4" type="primary">mnmH</name>
    <name evidence="2" type="synonym">selU</name>
    <name evidence="4" type="ORF">OUO13_18145</name>
</gene>
<dbReference type="NCBIfam" id="TIGR03167">
    <property type="entry name" value="tRNA_sel_U_synt"/>
    <property type="match status" value="1"/>
</dbReference>
<protein>
    <recommendedName>
        <fullName evidence="2">tRNA 2-selenouridine synthase</fullName>
        <ecNumber evidence="2">2.9.1.3</ecNumber>
    </recommendedName>
</protein>
<evidence type="ECO:0000259" key="3">
    <source>
        <dbReference type="PROSITE" id="PS50206"/>
    </source>
</evidence>
<keyword evidence="1 2" id="KW-0711">Selenium</keyword>
<dbReference type="Proteomes" id="UP001150830">
    <property type="component" value="Unassembled WGS sequence"/>
</dbReference>
<dbReference type="EC" id="2.9.1.3" evidence="2"/>
<dbReference type="AlphaFoldDB" id="A0A9X3EI18"/>
<dbReference type="PANTHER" id="PTHR30401">
    <property type="entry name" value="TRNA 2-SELENOURIDINE SYNTHASE"/>
    <property type="match status" value="1"/>
</dbReference>
<dbReference type="SUPFAM" id="SSF52821">
    <property type="entry name" value="Rhodanese/Cell cycle control phosphatase"/>
    <property type="match status" value="1"/>
</dbReference>
<dbReference type="GO" id="GO:0016765">
    <property type="term" value="F:transferase activity, transferring alkyl or aryl (other than methyl) groups"/>
    <property type="evidence" value="ECO:0007669"/>
    <property type="project" value="UniProtKB-UniRule"/>
</dbReference>
<comment type="similarity">
    <text evidence="2">Belongs to the SelU family.</text>
</comment>
<dbReference type="HAMAP" id="MF_01622">
    <property type="entry name" value="tRNA_sel_U_synth"/>
    <property type="match status" value="1"/>
</dbReference>
<dbReference type="InterPro" id="IPR001763">
    <property type="entry name" value="Rhodanese-like_dom"/>
</dbReference>
<name>A0A9X3EI18_9GAMM</name>